<gene>
    <name evidence="2" type="ORF">U3653_17475</name>
</gene>
<dbReference type="EMBL" id="JAYKYQ010000007">
    <property type="protein sequence ID" value="MEB3511825.1"/>
    <property type="molecule type" value="Genomic_DNA"/>
</dbReference>
<dbReference type="Proteomes" id="UP001348098">
    <property type="component" value="Unassembled WGS sequence"/>
</dbReference>
<feature type="compositionally biased region" description="Low complexity" evidence="1">
    <location>
        <begin position="79"/>
        <end position="100"/>
    </location>
</feature>
<reference evidence="2 3" key="1">
    <citation type="submission" date="2023-12" db="EMBL/GenBank/DDBJ databases">
        <title>novel species in genus Nocarida.</title>
        <authorList>
            <person name="Li Z."/>
        </authorList>
    </citation>
    <scope>NUCLEOTIDE SEQUENCE [LARGE SCALE GENOMIC DNA]</scope>
    <source>
        <strain evidence="2 3">CDC186</strain>
    </source>
</reference>
<evidence type="ECO:0000313" key="2">
    <source>
        <dbReference type="EMBL" id="MEB3511825.1"/>
    </source>
</evidence>
<organism evidence="2 3">
    <name type="scientific">Nocardia implantans</name>
    <dbReference type="NCBI Taxonomy" id="3108168"/>
    <lineage>
        <taxon>Bacteria</taxon>
        <taxon>Bacillati</taxon>
        <taxon>Actinomycetota</taxon>
        <taxon>Actinomycetes</taxon>
        <taxon>Mycobacteriales</taxon>
        <taxon>Nocardiaceae</taxon>
        <taxon>Nocardia</taxon>
    </lineage>
</organism>
<proteinExistence type="predicted"/>
<keyword evidence="3" id="KW-1185">Reference proteome</keyword>
<accession>A0ABU6AWK1</accession>
<name>A0ABU6AWK1_9NOCA</name>
<protein>
    <submittedName>
        <fullName evidence="2">RDD family protein</fullName>
    </submittedName>
</protein>
<feature type="region of interest" description="Disordered" evidence="1">
    <location>
        <begin position="59"/>
        <end position="100"/>
    </location>
</feature>
<evidence type="ECO:0000256" key="1">
    <source>
        <dbReference type="SAM" id="MobiDB-lite"/>
    </source>
</evidence>
<comment type="caution">
    <text evidence="2">The sequence shown here is derived from an EMBL/GenBank/DDBJ whole genome shotgun (WGS) entry which is preliminary data.</text>
</comment>
<evidence type="ECO:0000313" key="3">
    <source>
        <dbReference type="Proteomes" id="UP001348098"/>
    </source>
</evidence>
<sequence length="100" mass="10080">MILPGAGFGFLYFLACEVTTGSTLGKKALGLHVNGRAGASKPSIKDSACATRTCCSTSFPASAECCGSSPHSPPPSARAPPSRAGTTTSPTAPRSSRYDS</sequence>